<proteinExistence type="inferred from homology"/>
<name>A0A2V1HQA9_9MICO</name>
<evidence type="ECO:0000256" key="6">
    <source>
        <dbReference type="ARBA" id="ARBA00022946"/>
    </source>
</evidence>
<dbReference type="InterPro" id="IPR017900">
    <property type="entry name" value="4Fe4S_Fe_S_CS"/>
</dbReference>
<comment type="caution">
    <text evidence="13">The sequence shown here is derived from an EMBL/GenBank/DDBJ whole genome shotgun (WGS) entry which is preliminary data.</text>
</comment>
<dbReference type="Gene3D" id="3.30.70.2740">
    <property type="match status" value="1"/>
</dbReference>
<dbReference type="OrthoDB" id="9770306at2"/>
<evidence type="ECO:0000313" key="13">
    <source>
        <dbReference type="EMBL" id="PVZ93309.1"/>
    </source>
</evidence>
<dbReference type="Gene3D" id="1.10.45.10">
    <property type="entry name" value="Vanillyl-alcohol Oxidase, Chain A, domain 4"/>
    <property type="match status" value="1"/>
</dbReference>
<dbReference type="EMBL" id="QEOP01000005">
    <property type="protein sequence ID" value="PVZ93309.1"/>
    <property type="molecule type" value="Genomic_DNA"/>
</dbReference>
<keyword evidence="9" id="KW-0411">Iron-sulfur</keyword>
<accession>A0A2V1HQA9</accession>
<dbReference type="SUPFAM" id="SSF46548">
    <property type="entry name" value="alpha-helical ferredoxin"/>
    <property type="match status" value="1"/>
</dbReference>
<dbReference type="AlphaFoldDB" id="A0A2V1HQA9"/>
<evidence type="ECO:0000256" key="8">
    <source>
        <dbReference type="ARBA" id="ARBA00023004"/>
    </source>
</evidence>
<organism evidence="13 14">
    <name type="scientific">Amnibacterium flavum</name>
    <dbReference type="NCBI Taxonomy" id="2173173"/>
    <lineage>
        <taxon>Bacteria</taxon>
        <taxon>Bacillati</taxon>
        <taxon>Actinomycetota</taxon>
        <taxon>Actinomycetes</taxon>
        <taxon>Micrococcales</taxon>
        <taxon>Microbacteriaceae</taxon>
        <taxon>Amnibacterium</taxon>
    </lineage>
</organism>
<dbReference type="InterPro" id="IPR009051">
    <property type="entry name" value="Helical_ferredxn"/>
</dbReference>
<sequence>MQPDNGLGAALSAAIGRADAVSVSAFDRVIAAVDASHYLITPAAVVTPRDKEEVARLLHHASRTGEPVTFRSGGTSLSGQATTGNILVDTRRHFRGIEVLDSGARVRVEPGATVRQVNARLRRHGRKLGPDPASEIACTIGGVIANNSSGMACGIAQNTYQTLESAVIVLASGTILDSAAPDADDRLRHQEPELWQALADLRQKANEDDSVRGEIIRQFAIKNTMGYGVNALIDHATPVQMLTHLMIGSEGTLGFVAEATFRTVPLHKHAATTLLVFETLRAATDALVGIVASGAATVELMDAASLRAALMDPESRTALPSFQIVDNCALLVEYQSATPEGLAEHIAAAATIFDGLPLVERPRLSEDPTFRASLWHIRKGLYATIAGARPSGTTALLEDIAVPVGKLSETCAGLQTLFAVHGYADAVIFGHAKDGNIHFLINEDFGSATNLVRYRAFTEDMVDLVLRAGGTLKAEHGTGKIMAPFVSRQYGEAIYSLMVTIKRAFDPMGVLNPDTVLTEDADLHLRNLKSTPSVETEVDRCVECGYCEPVCPSKDLTTTPRQRIVVRRAIAEADAKGDSALVRELSRAQQYEVVDTCAVDGMCQTACPVSINTGDLVRRLRSETVGAGSSAVWNTAVTAWKPMTRVASTALTLAAAVPPPLIQGPNRVARHLLGDDTVPLWSPDLPRGGARRISGSTSTDVEAVFFQACVGTMFGPSEGGPGVATSFEALAARAGIGLVRPEGVESLCCGTPWKSKGLVDSYKVMVDRTLTALWRASDHGGLPIVCDNSSCSEGLILALEGALAGHPEYSAMKLIDAVDYTAKALLPRLDVDRKLARIVVHPTCSSTRAGSNTHLLELAAAVSDTVTVPDDWSCCAFAGDRGMLHPELTRSATRREGEEVNSSSYDAYVSCNRTCEIGMTRATGHPYQHVLEVLDAMIRRTK</sequence>
<dbReference type="GO" id="GO:0071949">
    <property type="term" value="F:FAD binding"/>
    <property type="evidence" value="ECO:0007669"/>
    <property type="project" value="InterPro"/>
</dbReference>
<dbReference type="PANTHER" id="PTHR11748">
    <property type="entry name" value="D-LACTATE DEHYDROGENASE"/>
    <property type="match status" value="1"/>
</dbReference>
<dbReference type="Gene3D" id="3.30.43.10">
    <property type="entry name" value="Uridine Diphospho-n-acetylenolpyruvylglucosamine Reductase, domain 2"/>
    <property type="match status" value="1"/>
</dbReference>
<dbReference type="Pfam" id="PF01565">
    <property type="entry name" value="FAD_binding_4"/>
    <property type="match status" value="1"/>
</dbReference>
<dbReference type="Gene3D" id="1.10.1060.10">
    <property type="entry name" value="Alpha-helical ferredoxin"/>
    <property type="match status" value="1"/>
</dbReference>
<dbReference type="PROSITE" id="PS51387">
    <property type="entry name" value="FAD_PCMH"/>
    <property type="match status" value="1"/>
</dbReference>
<dbReference type="Gene3D" id="3.30.465.10">
    <property type="match status" value="1"/>
</dbReference>
<feature type="domain" description="FAD-binding PCMH-type" evidence="12">
    <location>
        <begin position="38"/>
        <end position="266"/>
    </location>
</feature>
<dbReference type="InterPro" id="IPR017896">
    <property type="entry name" value="4Fe4S_Fe-S-bd"/>
</dbReference>
<dbReference type="GO" id="GO:1903457">
    <property type="term" value="P:lactate catabolic process"/>
    <property type="evidence" value="ECO:0007669"/>
    <property type="project" value="TreeGrafter"/>
</dbReference>
<comment type="similarity">
    <text evidence="2">Belongs to the FAD-binding oxidoreductase/transferase type 4 family.</text>
</comment>
<dbReference type="SUPFAM" id="SSF56176">
    <property type="entry name" value="FAD-binding/transporter-associated domain-like"/>
    <property type="match status" value="1"/>
</dbReference>
<dbReference type="InterPro" id="IPR016167">
    <property type="entry name" value="FAD-bd_PCMH_sub1"/>
</dbReference>
<evidence type="ECO:0000256" key="3">
    <source>
        <dbReference type="ARBA" id="ARBA00022630"/>
    </source>
</evidence>
<dbReference type="EC" id="1.1.2.4" evidence="10"/>
<dbReference type="InterPro" id="IPR016169">
    <property type="entry name" value="FAD-bd_PCMH_sub2"/>
</dbReference>
<dbReference type="PROSITE" id="PS00198">
    <property type="entry name" value="4FE4S_FER_1"/>
    <property type="match status" value="1"/>
</dbReference>
<evidence type="ECO:0000259" key="12">
    <source>
        <dbReference type="PROSITE" id="PS51387"/>
    </source>
</evidence>
<evidence type="ECO:0000256" key="5">
    <source>
        <dbReference type="ARBA" id="ARBA00022827"/>
    </source>
</evidence>
<dbReference type="GO" id="GO:0004458">
    <property type="term" value="F:D-lactate dehydrogenase (cytochrome) activity"/>
    <property type="evidence" value="ECO:0007669"/>
    <property type="project" value="UniProtKB-EC"/>
</dbReference>
<dbReference type="PANTHER" id="PTHR11748:SF111">
    <property type="entry name" value="D-LACTATE DEHYDROGENASE, MITOCHONDRIAL-RELATED"/>
    <property type="match status" value="1"/>
</dbReference>
<gene>
    <name evidence="13" type="ORF">DDQ50_16210</name>
</gene>
<evidence type="ECO:0000256" key="10">
    <source>
        <dbReference type="ARBA" id="ARBA00038897"/>
    </source>
</evidence>
<dbReference type="Pfam" id="PF02913">
    <property type="entry name" value="FAD-oxidase_C"/>
    <property type="match status" value="1"/>
</dbReference>
<dbReference type="PROSITE" id="PS51379">
    <property type="entry name" value="4FE4S_FER_2"/>
    <property type="match status" value="1"/>
</dbReference>
<keyword evidence="14" id="KW-1185">Reference proteome</keyword>
<dbReference type="InterPro" id="IPR036318">
    <property type="entry name" value="FAD-bd_PCMH-like_sf"/>
</dbReference>
<keyword evidence="5" id="KW-0274">FAD</keyword>
<evidence type="ECO:0000256" key="2">
    <source>
        <dbReference type="ARBA" id="ARBA00008000"/>
    </source>
</evidence>
<dbReference type="InterPro" id="IPR004113">
    <property type="entry name" value="FAD-bd_oxidored_4_C"/>
</dbReference>
<protein>
    <recommendedName>
        <fullName evidence="10">D-lactate dehydrogenase (cytochrome)</fullName>
        <ecNumber evidence="10">1.1.2.4</ecNumber>
    </recommendedName>
</protein>
<reference evidence="13 14" key="1">
    <citation type="submission" date="2018-05" db="EMBL/GenBank/DDBJ databases">
        <title>Amnibacterium sp. M8JJ-5, whole genome shotgun sequence.</title>
        <authorList>
            <person name="Tuo L."/>
        </authorList>
    </citation>
    <scope>NUCLEOTIDE SEQUENCE [LARGE SCALE GENOMIC DNA]</scope>
    <source>
        <strain evidence="13 14">M8JJ-5</strain>
    </source>
</reference>
<dbReference type="GO" id="GO:0046872">
    <property type="term" value="F:metal ion binding"/>
    <property type="evidence" value="ECO:0007669"/>
    <property type="project" value="UniProtKB-KW"/>
</dbReference>
<evidence type="ECO:0000313" key="14">
    <source>
        <dbReference type="Proteomes" id="UP000244893"/>
    </source>
</evidence>
<dbReference type="SUPFAM" id="SSF55103">
    <property type="entry name" value="FAD-linked oxidases, C-terminal domain"/>
    <property type="match status" value="1"/>
</dbReference>
<comment type="cofactor">
    <cofactor evidence="1">
        <name>FAD</name>
        <dbReference type="ChEBI" id="CHEBI:57692"/>
    </cofactor>
</comment>
<keyword evidence="6" id="KW-0809">Transit peptide</keyword>
<evidence type="ECO:0000259" key="11">
    <source>
        <dbReference type="PROSITE" id="PS51379"/>
    </source>
</evidence>
<dbReference type="Pfam" id="PF13183">
    <property type="entry name" value="Fer4_8"/>
    <property type="match status" value="1"/>
</dbReference>
<evidence type="ECO:0000256" key="1">
    <source>
        <dbReference type="ARBA" id="ARBA00001974"/>
    </source>
</evidence>
<evidence type="ECO:0000256" key="4">
    <source>
        <dbReference type="ARBA" id="ARBA00022723"/>
    </source>
</evidence>
<evidence type="ECO:0000256" key="7">
    <source>
        <dbReference type="ARBA" id="ARBA00023002"/>
    </source>
</evidence>
<dbReference type="GO" id="GO:0008720">
    <property type="term" value="F:D-lactate dehydrogenase (NAD+) activity"/>
    <property type="evidence" value="ECO:0007669"/>
    <property type="project" value="TreeGrafter"/>
</dbReference>
<dbReference type="InterPro" id="IPR016171">
    <property type="entry name" value="Vanillyl_alc_oxidase_C-sub2"/>
</dbReference>
<keyword evidence="7" id="KW-0560">Oxidoreductase</keyword>
<evidence type="ECO:0000256" key="9">
    <source>
        <dbReference type="ARBA" id="ARBA00023014"/>
    </source>
</evidence>
<dbReference type="InterPro" id="IPR006094">
    <property type="entry name" value="Oxid_FAD_bind_N"/>
</dbReference>
<keyword evidence="8" id="KW-0408">Iron</keyword>
<dbReference type="InterPro" id="IPR016166">
    <property type="entry name" value="FAD-bd_PCMH"/>
</dbReference>
<keyword evidence="4" id="KW-0479">Metal-binding</keyword>
<feature type="domain" description="4Fe-4S ferredoxin-type" evidence="11">
    <location>
        <begin position="532"/>
        <end position="561"/>
    </location>
</feature>
<dbReference type="InterPro" id="IPR016164">
    <property type="entry name" value="FAD-linked_Oxase-like_C"/>
</dbReference>
<dbReference type="GO" id="GO:0051536">
    <property type="term" value="F:iron-sulfur cluster binding"/>
    <property type="evidence" value="ECO:0007669"/>
    <property type="project" value="UniProtKB-KW"/>
</dbReference>
<dbReference type="Proteomes" id="UP000244893">
    <property type="component" value="Unassembled WGS sequence"/>
</dbReference>
<keyword evidence="3" id="KW-0285">Flavoprotein</keyword>